<dbReference type="STRING" id="200378.SAMN05216553_102645"/>
<keyword evidence="3" id="KW-1185">Reference proteome</keyword>
<feature type="transmembrane region" description="Helical" evidence="1">
    <location>
        <begin position="233"/>
        <end position="252"/>
    </location>
</feature>
<dbReference type="Proteomes" id="UP000199623">
    <property type="component" value="Unassembled WGS sequence"/>
</dbReference>
<evidence type="ECO:0000256" key="1">
    <source>
        <dbReference type="SAM" id="Phobius"/>
    </source>
</evidence>
<feature type="transmembrane region" description="Helical" evidence="1">
    <location>
        <begin position="440"/>
        <end position="462"/>
    </location>
</feature>
<evidence type="ECO:0000313" key="2">
    <source>
        <dbReference type="EMBL" id="SDF68307.1"/>
    </source>
</evidence>
<feature type="transmembrane region" description="Helical" evidence="1">
    <location>
        <begin position="403"/>
        <end position="428"/>
    </location>
</feature>
<keyword evidence="1" id="KW-0472">Membrane</keyword>
<protein>
    <submittedName>
        <fullName evidence="2">Uncharacterized protein</fullName>
    </submittedName>
</protein>
<feature type="transmembrane region" description="Helical" evidence="1">
    <location>
        <begin position="344"/>
        <end position="361"/>
    </location>
</feature>
<name>A0A1G7N334_9PSEU</name>
<dbReference type="EMBL" id="FNCC01000002">
    <property type="protein sequence ID" value="SDF68307.1"/>
    <property type="molecule type" value="Genomic_DNA"/>
</dbReference>
<feature type="transmembrane region" description="Helical" evidence="1">
    <location>
        <begin position="80"/>
        <end position="98"/>
    </location>
</feature>
<feature type="transmembrane region" description="Helical" evidence="1">
    <location>
        <begin position="537"/>
        <end position="560"/>
    </location>
</feature>
<evidence type="ECO:0000313" key="3">
    <source>
        <dbReference type="Proteomes" id="UP000199623"/>
    </source>
</evidence>
<proteinExistence type="predicted"/>
<feature type="transmembrane region" description="Helical" evidence="1">
    <location>
        <begin position="509"/>
        <end position="525"/>
    </location>
</feature>
<organism evidence="2 3">
    <name type="scientific">Lentzea fradiae</name>
    <dbReference type="NCBI Taxonomy" id="200378"/>
    <lineage>
        <taxon>Bacteria</taxon>
        <taxon>Bacillati</taxon>
        <taxon>Actinomycetota</taxon>
        <taxon>Actinomycetes</taxon>
        <taxon>Pseudonocardiales</taxon>
        <taxon>Pseudonocardiaceae</taxon>
        <taxon>Lentzea</taxon>
    </lineage>
</organism>
<accession>A0A1G7N334</accession>
<sequence length="566" mass="56920">MLLGSPAMTRTELENQTPAATRLRISWGLAAAGSLLLVVGPLLGVVDGAEPAFTSWPLLALLAVLPPAVAGVLLFRGRPFVAAGLVAATGVFAVGRLLSDLQVAFAPMAVARPELFRPSTLIAVTPSAGVWLLVFGHVLVIAGGALAAGRAGLPADESEPPTLVALPVLIAAVAAIGLLGKPFLSTDPFQLDRGPWDLPVLGLTGGLLIAVAAPLATALAASSPDPDTRQGGVLGVTLAVLALVLPPLVTGTVADGLTISSGPLVALLAALVLPAVPLVGRTIRLARGRRDETRDPALPSLRRLHLATGVLAVLAALAMTVGALLPQLVLSTGDAAPGLSSANLLWVAGPVFGVLGLLMLVPSAGPVVRPALCGTYAAMQLAAASATDPVLDASRLGIAQPGAGFWLMVAELPLGLLALVCAALAGAVERENEDIGEREQVPVTELGAVLLAGFLAVGAFVLPTVRGDRYTGATVVPSDDPAMSWSLLVSLVVLVVTLVVALRSRPARGAAELVGVAVLVGVRALELPLTGDRVEGAVVAAGTWLALASCVALLIGAALLGARATR</sequence>
<feature type="transmembrane region" description="Helical" evidence="1">
    <location>
        <begin position="128"/>
        <end position="149"/>
    </location>
</feature>
<keyword evidence="1" id="KW-1133">Transmembrane helix</keyword>
<reference evidence="3" key="1">
    <citation type="submission" date="2016-10" db="EMBL/GenBank/DDBJ databases">
        <authorList>
            <person name="Varghese N."/>
            <person name="Submissions S."/>
        </authorList>
    </citation>
    <scope>NUCLEOTIDE SEQUENCE [LARGE SCALE GENOMIC DNA]</scope>
    <source>
        <strain evidence="3">CGMCC 4.3506</strain>
    </source>
</reference>
<feature type="transmembrane region" description="Helical" evidence="1">
    <location>
        <begin position="304"/>
        <end position="324"/>
    </location>
</feature>
<feature type="transmembrane region" description="Helical" evidence="1">
    <location>
        <begin position="200"/>
        <end position="221"/>
    </location>
</feature>
<dbReference type="AlphaFoldDB" id="A0A1G7N334"/>
<feature type="transmembrane region" description="Helical" evidence="1">
    <location>
        <begin position="264"/>
        <end position="283"/>
    </location>
</feature>
<feature type="transmembrane region" description="Helical" evidence="1">
    <location>
        <begin position="373"/>
        <end position="391"/>
    </location>
</feature>
<gene>
    <name evidence="2" type="ORF">SAMN05216553_102645</name>
</gene>
<keyword evidence="1" id="KW-0812">Transmembrane</keyword>
<feature type="transmembrane region" description="Helical" evidence="1">
    <location>
        <begin position="482"/>
        <end position="502"/>
    </location>
</feature>
<feature type="transmembrane region" description="Helical" evidence="1">
    <location>
        <begin position="56"/>
        <end position="75"/>
    </location>
</feature>
<feature type="transmembrane region" description="Helical" evidence="1">
    <location>
        <begin position="161"/>
        <end position="180"/>
    </location>
</feature>
<feature type="transmembrane region" description="Helical" evidence="1">
    <location>
        <begin position="25"/>
        <end position="44"/>
    </location>
</feature>